<name>A0A3B0RWK0_9ZZZZ</name>
<dbReference type="PANTHER" id="PTHR12147:SF26">
    <property type="entry name" value="PEPTIDASE M28 DOMAIN-CONTAINING PROTEIN"/>
    <property type="match status" value="1"/>
</dbReference>
<dbReference type="PANTHER" id="PTHR12147">
    <property type="entry name" value="METALLOPEPTIDASE M28 FAMILY MEMBER"/>
    <property type="match status" value="1"/>
</dbReference>
<dbReference type="Pfam" id="PF04389">
    <property type="entry name" value="Peptidase_M28"/>
    <property type="match status" value="1"/>
</dbReference>
<organism evidence="2">
    <name type="scientific">hydrothermal vent metagenome</name>
    <dbReference type="NCBI Taxonomy" id="652676"/>
    <lineage>
        <taxon>unclassified sequences</taxon>
        <taxon>metagenomes</taxon>
        <taxon>ecological metagenomes</taxon>
    </lineage>
</organism>
<dbReference type="InterPro" id="IPR045175">
    <property type="entry name" value="M28_fam"/>
</dbReference>
<protein>
    <submittedName>
        <fullName evidence="2">Gll4423 protein</fullName>
    </submittedName>
</protein>
<dbReference type="InterPro" id="IPR046450">
    <property type="entry name" value="PA_dom_sf"/>
</dbReference>
<dbReference type="GO" id="GO:0006508">
    <property type="term" value="P:proteolysis"/>
    <property type="evidence" value="ECO:0007669"/>
    <property type="project" value="InterPro"/>
</dbReference>
<dbReference type="GO" id="GO:0008235">
    <property type="term" value="F:metalloexopeptidase activity"/>
    <property type="evidence" value="ECO:0007669"/>
    <property type="project" value="InterPro"/>
</dbReference>
<dbReference type="EMBL" id="UOEE01000209">
    <property type="protein sequence ID" value="VAV95772.1"/>
    <property type="molecule type" value="Genomic_DNA"/>
</dbReference>
<dbReference type="Gene3D" id="3.40.630.10">
    <property type="entry name" value="Zn peptidases"/>
    <property type="match status" value="2"/>
</dbReference>
<evidence type="ECO:0000259" key="1">
    <source>
        <dbReference type="Pfam" id="PF04389"/>
    </source>
</evidence>
<dbReference type="AlphaFoldDB" id="A0A3B0RWK0"/>
<reference evidence="2" key="1">
    <citation type="submission" date="2018-06" db="EMBL/GenBank/DDBJ databases">
        <authorList>
            <person name="Zhirakovskaya E."/>
        </authorList>
    </citation>
    <scope>NUCLEOTIDE SEQUENCE</scope>
</reference>
<sequence>MKCRPKFYLIPVCSLFALITLAASGTAQTSLGASQSDPNVSASVIKAHMAFLADDSLEGREAGTRGEVIAAQYIATQFETLGLLQAGAKQSFFQTVPLRSARLDTSDFEFTVKSPFGDKSFKNGDEIVVFANLQKETISNEAGVIFAGHGIVAPELGIDDYKGLDAKGKIVAVLGGPPSFLPAAEAAHFGSTAQQRLTAAKHGAIGVIVIWTPILENSFPFDRLRSQFSSASLTWVGPDGKANIAAPEIQVRAFVRGNAAQALFQGAEQTAAQVIVAGEAGPVQGFALRTSLKLSLLTEHNDGQHSRNVAALLKGSDPVLADEIIVLTAHYDHVGICAPKEEDKICNGALDNALGVALMLDVARMLSAQQQTPARSILFLAVGAEEKGLLGSDYFAAFPTVPIKSIIANINLDGGLPYYEFSDVIAFGAEQSQMGDRLASAVAKIGLSVAPDPFPELGIFTRSDQYSFVKRGIPALFLYNGFHDQNGDNLGQELWNTAFAKHYHRPSDDLSLPINYQVTAKYADVFRLVTLEVANARLRPLWYGNSVFKKQFAPEAPLANRD</sequence>
<gene>
    <name evidence="2" type="ORF">MNBD_ALPHA06-1508</name>
</gene>
<dbReference type="SUPFAM" id="SSF53187">
    <property type="entry name" value="Zn-dependent exopeptidases"/>
    <property type="match status" value="1"/>
</dbReference>
<accession>A0A3B0RWK0</accession>
<proteinExistence type="predicted"/>
<feature type="domain" description="Peptidase M28" evidence="1">
    <location>
        <begin position="308"/>
        <end position="527"/>
    </location>
</feature>
<dbReference type="InterPro" id="IPR007484">
    <property type="entry name" value="Peptidase_M28"/>
</dbReference>
<dbReference type="CDD" id="cd04820">
    <property type="entry name" value="PA_M28_1_1"/>
    <property type="match status" value="1"/>
</dbReference>
<evidence type="ECO:0000313" key="2">
    <source>
        <dbReference type="EMBL" id="VAV95772.1"/>
    </source>
</evidence>
<dbReference type="SUPFAM" id="SSF52025">
    <property type="entry name" value="PA domain"/>
    <property type="match status" value="1"/>
</dbReference>